<keyword evidence="1" id="KW-0732">Signal</keyword>
<dbReference type="EMBL" id="BOOW01000013">
    <property type="protein sequence ID" value="GII92075.1"/>
    <property type="molecule type" value="Genomic_DNA"/>
</dbReference>
<gene>
    <name evidence="2" type="ORF">Ssi02_23060</name>
</gene>
<proteinExistence type="predicted"/>
<keyword evidence="3" id="KW-1185">Reference proteome</keyword>
<sequence>MTVSRGVTAILLATAFAAGTGLTAAASATATAAAPARAAQERLEAARAECMKQAGYKYIPESPLPRPDEARLKRLNGDHAALQAYRAKYGFGVWATQVYPKDPAVNGPDVESPNNAIVLALPEKEHKAYKAANDKCFSQAVKSVVGKRVASQEDYYRQFNAALKRLTARELDSDRNLVKLAADFGTCLKGRDYEVASAKPGALAERGREAFMQDRTDVAKERGLKPPARAKGRKVHLVPAMKPEEAKPYLDKEIAAALDDLTCGKDFYAAYSPRAFQLHQQVAADFGRA</sequence>
<organism evidence="2 3">
    <name type="scientific">Sinosporangium siamense</name>
    <dbReference type="NCBI Taxonomy" id="1367973"/>
    <lineage>
        <taxon>Bacteria</taxon>
        <taxon>Bacillati</taxon>
        <taxon>Actinomycetota</taxon>
        <taxon>Actinomycetes</taxon>
        <taxon>Streptosporangiales</taxon>
        <taxon>Streptosporangiaceae</taxon>
        <taxon>Sinosporangium</taxon>
    </lineage>
</organism>
<reference evidence="2" key="1">
    <citation type="submission" date="2021-01" db="EMBL/GenBank/DDBJ databases">
        <title>Whole genome shotgun sequence of Sinosporangium siamense NBRC 109515.</title>
        <authorList>
            <person name="Komaki H."/>
            <person name="Tamura T."/>
        </authorList>
    </citation>
    <scope>NUCLEOTIDE SEQUENCE</scope>
    <source>
        <strain evidence="2">NBRC 109515</strain>
    </source>
</reference>
<evidence type="ECO:0000256" key="1">
    <source>
        <dbReference type="SAM" id="SignalP"/>
    </source>
</evidence>
<dbReference type="RefSeq" id="WP_204024570.1">
    <property type="nucleotide sequence ID" value="NZ_BOOW01000013.1"/>
</dbReference>
<evidence type="ECO:0000313" key="2">
    <source>
        <dbReference type="EMBL" id="GII92075.1"/>
    </source>
</evidence>
<protein>
    <submittedName>
        <fullName evidence="2">Uncharacterized protein</fullName>
    </submittedName>
</protein>
<feature type="chain" id="PRO_5039014464" evidence="1">
    <location>
        <begin position="33"/>
        <end position="289"/>
    </location>
</feature>
<feature type="signal peptide" evidence="1">
    <location>
        <begin position="1"/>
        <end position="32"/>
    </location>
</feature>
<evidence type="ECO:0000313" key="3">
    <source>
        <dbReference type="Proteomes" id="UP000606172"/>
    </source>
</evidence>
<accession>A0A919RG07</accession>
<name>A0A919RG07_9ACTN</name>
<dbReference type="Proteomes" id="UP000606172">
    <property type="component" value="Unassembled WGS sequence"/>
</dbReference>
<comment type="caution">
    <text evidence="2">The sequence shown here is derived from an EMBL/GenBank/DDBJ whole genome shotgun (WGS) entry which is preliminary data.</text>
</comment>
<dbReference type="AlphaFoldDB" id="A0A919RG07"/>